<gene>
    <name evidence="4" type="ORF">EDD41_2006</name>
</gene>
<feature type="compositionally biased region" description="Low complexity" evidence="2">
    <location>
        <begin position="259"/>
        <end position="270"/>
    </location>
</feature>
<dbReference type="Proteomes" id="UP000275749">
    <property type="component" value="Unassembled WGS sequence"/>
</dbReference>
<proteinExistence type="predicted"/>
<dbReference type="AlphaFoldDB" id="A0A3N1ZVD9"/>
<feature type="domain" description="Adenylyltransferase AadA C-terminal" evidence="3">
    <location>
        <begin position="186"/>
        <end position="237"/>
    </location>
</feature>
<accession>A0A3N1ZVD9</accession>
<dbReference type="Pfam" id="PF13427">
    <property type="entry name" value="AadA_C"/>
    <property type="match status" value="1"/>
</dbReference>
<dbReference type="RefSeq" id="WP_123575782.1">
    <property type="nucleotide sequence ID" value="NZ_RKHG01000001.1"/>
</dbReference>
<reference evidence="4 5" key="1">
    <citation type="submission" date="2018-11" db="EMBL/GenBank/DDBJ databases">
        <title>Sequencing the genomes of 1000 actinobacteria strains.</title>
        <authorList>
            <person name="Klenk H.-P."/>
        </authorList>
    </citation>
    <scope>NUCLEOTIDE SEQUENCE [LARGE SCALE GENOMIC DNA]</scope>
    <source>
        <strain evidence="4 5">DSM 10546</strain>
    </source>
</reference>
<evidence type="ECO:0000256" key="1">
    <source>
        <dbReference type="ARBA" id="ARBA00022679"/>
    </source>
</evidence>
<dbReference type="EMBL" id="RKHG01000001">
    <property type="protein sequence ID" value="ROR54776.1"/>
    <property type="molecule type" value="Genomic_DNA"/>
</dbReference>
<feature type="region of interest" description="Disordered" evidence="2">
    <location>
        <begin position="259"/>
        <end position="284"/>
    </location>
</feature>
<evidence type="ECO:0000313" key="5">
    <source>
        <dbReference type="Proteomes" id="UP000275749"/>
    </source>
</evidence>
<organism evidence="4 5">
    <name type="scientific">Luteococcus japonicus</name>
    <dbReference type="NCBI Taxonomy" id="33984"/>
    <lineage>
        <taxon>Bacteria</taxon>
        <taxon>Bacillati</taxon>
        <taxon>Actinomycetota</taxon>
        <taxon>Actinomycetes</taxon>
        <taxon>Propionibacteriales</taxon>
        <taxon>Propionibacteriaceae</taxon>
        <taxon>Luteococcus</taxon>
    </lineage>
</organism>
<sequence length="284" mass="31691">MDDELPEVVRQICASFTHALNNTSEDLLVGLYLRGSLCWGEFFESSDVDFTAVLSRRPGVHDLQALESAHTQIWFEFPEHDFDGHHVVLEDLHHPPADCPHVPCAHAGTFTAAGLQDVNPVSWAELSQRGIRVTGRDPQRLGIAHDQDRLLAYSRKNLDRYWGRTAKELKLGWMLAGRRDDAIAWCTLGVARLHHLLATGELTSKSGAGRYILDELDERWHPLAAEALRIRERPDEPSTYRSHSQRGKDVRDFVAWCVSSSPAPSSSSPEPVSPSPEPVEGTHG</sequence>
<keyword evidence="1" id="KW-0808">Transferase</keyword>
<dbReference type="SUPFAM" id="SSF81301">
    <property type="entry name" value="Nucleotidyltransferase"/>
    <property type="match status" value="1"/>
</dbReference>
<dbReference type="InterPro" id="IPR043519">
    <property type="entry name" value="NT_sf"/>
</dbReference>
<name>A0A3N1ZVD9_9ACTN</name>
<evidence type="ECO:0000256" key="2">
    <source>
        <dbReference type="SAM" id="MobiDB-lite"/>
    </source>
</evidence>
<dbReference type="InterPro" id="IPR025184">
    <property type="entry name" value="AadA_C"/>
</dbReference>
<evidence type="ECO:0000313" key="4">
    <source>
        <dbReference type="EMBL" id="ROR54776.1"/>
    </source>
</evidence>
<evidence type="ECO:0000259" key="3">
    <source>
        <dbReference type="Pfam" id="PF13427"/>
    </source>
</evidence>
<comment type="caution">
    <text evidence="4">The sequence shown here is derived from an EMBL/GenBank/DDBJ whole genome shotgun (WGS) entry which is preliminary data.</text>
</comment>
<protein>
    <submittedName>
        <fullName evidence="4">Uncharacterized protein DUF4111</fullName>
    </submittedName>
</protein>